<evidence type="ECO:0000256" key="1">
    <source>
        <dbReference type="SAM" id="SignalP"/>
    </source>
</evidence>
<evidence type="ECO:0000313" key="2">
    <source>
        <dbReference type="EMBL" id="RWA09801.1"/>
    </source>
</evidence>
<dbReference type="AlphaFoldDB" id="A0A439D5X6"/>
<gene>
    <name evidence="2" type="ORF">EKO27_g5281</name>
</gene>
<dbReference type="EMBL" id="RYZI01000139">
    <property type="protein sequence ID" value="RWA09801.1"/>
    <property type="molecule type" value="Genomic_DNA"/>
</dbReference>
<keyword evidence="3" id="KW-1185">Reference proteome</keyword>
<sequence length="141" mass="14906">MQFSLSTLALFAVSASAAALAPRENYGTWNVHVKEPVCHVTYGCRQTFDIDGKGGNPEGRPSILFAGCALGAGCTVDIGSPDGALAYSLIHRVDEPEKGQLTVTQFYWDETNEYSASGTTAFTGDAGEYTITVTSVTSTPK</sequence>
<name>A0A439D5X6_9PEZI</name>
<keyword evidence="1" id="KW-0732">Signal</keyword>
<accession>A0A439D5X6</accession>
<evidence type="ECO:0000313" key="3">
    <source>
        <dbReference type="Proteomes" id="UP000286045"/>
    </source>
</evidence>
<proteinExistence type="predicted"/>
<comment type="caution">
    <text evidence="2">The sequence shown here is derived from an EMBL/GenBank/DDBJ whole genome shotgun (WGS) entry which is preliminary data.</text>
</comment>
<feature type="chain" id="PRO_5019436221" description="Lipocalin-like domain-containing protein" evidence="1">
    <location>
        <begin position="18"/>
        <end position="141"/>
    </location>
</feature>
<feature type="signal peptide" evidence="1">
    <location>
        <begin position="1"/>
        <end position="17"/>
    </location>
</feature>
<protein>
    <recommendedName>
        <fullName evidence="4">Lipocalin-like domain-containing protein</fullName>
    </recommendedName>
</protein>
<evidence type="ECO:0008006" key="4">
    <source>
        <dbReference type="Google" id="ProtNLM"/>
    </source>
</evidence>
<dbReference type="Proteomes" id="UP000286045">
    <property type="component" value="Unassembled WGS sequence"/>
</dbReference>
<organism evidence="2 3">
    <name type="scientific">Xylaria grammica</name>
    <dbReference type="NCBI Taxonomy" id="363999"/>
    <lineage>
        <taxon>Eukaryota</taxon>
        <taxon>Fungi</taxon>
        <taxon>Dikarya</taxon>
        <taxon>Ascomycota</taxon>
        <taxon>Pezizomycotina</taxon>
        <taxon>Sordariomycetes</taxon>
        <taxon>Xylariomycetidae</taxon>
        <taxon>Xylariales</taxon>
        <taxon>Xylariaceae</taxon>
        <taxon>Xylaria</taxon>
    </lineage>
</organism>
<reference evidence="2 3" key="1">
    <citation type="submission" date="2018-12" db="EMBL/GenBank/DDBJ databases">
        <title>Draft genome sequence of Xylaria grammica IHI A82.</title>
        <authorList>
            <person name="Buettner E."/>
            <person name="Kellner H."/>
        </authorList>
    </citation>
    <scope>NUCLEOTIDE SEQUENCE [LARGE SCALE GENOMIC DNA]</scope>
    <source>
        <strain evidence="2 3">IHI A82</strain>
    </source>
</reference>